<dbReference type="InterPro" id="IPR035566">
    <property type="entry name" value="Ribosomal_protein_bL20_C"/>
</dbReference>
<accession>A0A5C1H8E6</accession>
<organism evidence="1">
    <name type="scientific">Nephromyces sp. ex Molgula occidentalis</name>
    <dbReference type="NCBI Taxonomy" id="2544991"/>
    <lineage>
        <taxon>Eukaryota</taxon>
        <taxon>Sar</taxon>
        <taxon>Alveolata</taxon>
        <taxon>Apicomplexa</taxon>
        <taxon>Aconoidasida</taxon>
        <taxon>Nephromycida</taxon>
        <taxon>Nephromyces</taxon>
    </lineage>
</organism>
<proteinExistence type="predicted"/>
<dbReference type="AlphaFoldDB" id="A0A5C1H8E6"/>
<name>A0A5C1H8E6_9APIC</name>
<evidence type="ECO:0000313" key="1">
    <source>
        <dbReference type="EMBL" id="QEM01646.1"/>
    </source>
</evidence>
<dbReference type="SUPFAM" id="SSF74731">
    <property type="entry name" value="Ribosomal protein L20"/>
    <property type="match status" value="1"/>
</dbReference>
<evidence type="ECO:0008006" key="2">
    <source>
        <dbReference type="Google" id="ProtNLM"/>
    </source>
</evidence>
<dbReference type="EMBL" id="MK573202">
    <property type="protein sequence ID" value="QEM01646.1"/>
    <property type="molecule type" value="Genomic_DNA"/>
</dbReference>
<reference evidence="1" key="1">
    <citation type="journal article" date="2019" name="Genome Biol. Evol.">
        <title>Nephromyces represents a diverse and novel lineage of the Apicomplexa that has retained apicoplasts.</title>
        <authorList>
            <person name="Munoz-Gomez S.A."/>
            <person name="Durnin K."/>
            <person name="Eme L."/>
            <person name="Paight C."/>
            <person name="Lane C.E."/>
            <person name="Saffo M.B."/>
            <person name="Slamovits C.H."/>
        </authorList>
    </citation>
    <scope>NUCLEOTIDE SEQUENCE</scope>
    <source>
        <strain evidence="1">449</strain>
    </source>
</reference>
<gene>
    <name evidence="1" type="primary">orf100</name>
</gene>
<sequence length="107" mass="12872">MISFYKLKNKQSKQKYLKAGKLSYKHRKKFLSFNSTNNISKINKLLKIRKSNYSNFKSKLHYLNILLNKKFQFLLLEPVIFNLLFTINKDNKKSNLNSIFNLINFYI</sequence>
<protein>
    <recommendedName>
        <fullName evidence="2">50S ribosomal protein L20</fullName>
    </recommendedName>
</protein>